<dbReference type="PANTHER" id="PTHR30386">
    <property type="entry name" value="MEMBRANE FUSION SUBUNIT OF EMRAB-TOLC MULTIDRUG EFFLUX PUMP"/>
    <property type="match status" value="1"/>
</dbReference>
<keyword evidence="10" id="KW-0175">Coiled coil</keyword>
<evidence type="ECO:0000256" key="9">
    <source>
        <dbReference type="RuleBase" id="RU365093"/>
    </source>
</evidence>
<dbReference type="InterPro" id="IPR050739">
    <property type="entry name" value="MFP"/>
</dbReference>
<gene>
    <name evidence="14" type="ORF">EBQ26_10090</name>
</gene>
<keyword evidence="8 9" id="KW-0472">Membrane</keyword>
<dbReference type="PRINTS" id="PR01490">
    <property type="entry name" value="RTXTOXIND"/>
</dbReference>
<keyword evidence="3 9" id="KW-0813">Transport</keyword>
<dbReference type="NCBIfam" id="TIGR01843">
    <property type="entry name" value="type_I_hlyD"/>
    <property type="match status" value="1"/>
</dbReference>
<proteinExistence type="inferred from homology"/>
<evidence type="ECO:0000256" key="6">
    <source>
        <dbReference type="ARBA" id="ARBA00022692"/>
    </source>
</evidence>
<evidence type="ECO:0000256" key="5">
    <source>
        <dbReference type="ARBA" id="ARBA00022519"/>
    </source>
</evidence>
<dbReference type="PROSITE" id="PS00543">
    <property type="entry name" value="HLYD_FAMILY"/>
    <property type="match status" value="1"/>
</dbReference>
<sequence length="470" mass="51869">MQKTTESEIGSATELSGSAPAPAAATTRQEKKLEQALAKTDLSGNPSRPLRRGLLLLLLGLGGFLLWAAMAPMDEGVPAPGTIVIESQRKPIQHLSGGIVSSVHVHEAQRVKQGDVLLEIDDTTLQAELSGVRAQYYQALALSARLRAERDRLPDIVFPQELKDAAQQDPEAQQHMDLQRRLRASRSAALQSELRSIDEGIASLNSQRNGLQARLKGRLAQQKLLQEQLQGSKDLTQEGYLPRNRLLQEQREAADIASQIADLEASIAANQSSVAELRFRRKAREQDDLQRIDAQLAEVGRELPVLLERLNALKTHLGRARILSPVDGNVVGLQVQSVGAVIAPGAKIMDIVPDNEKLVLDVHIQPHLVDRVHPGMLADVRFHAFQDMPQYTVQGRLISISADRLTDPMTAMPYFLGRLELLPETMSHLKTKELVPGMSAEAVIKTGERSLLEYLVQPLMRRMFTAMTEH</sequence>
<evidence type="ECO:0000259" key="12">
    <source>
        <dbReference type="Pfam" id="PF25994"/>
    </source>
</evidence>
<keyword evidence="5 9" id="KW-0997">Cell inner membrane</keyword>
<evidence type="ECO:0000256" key="10">
    <source>
        <dbReference type="SAM" id="Coils"/>
    </source>
</evidence>
<comment type="subcellular location">
    <subcellularLocation>
        <location evidence="1 9">Cell inner membrane</location>
        <topology evidence="1 9">Single-pass membrane protein</topology>
    </subcellularLocation>
</comment>
<evidence type="ECO:0000256" key="11">
    <source>
        <dbReference type="SAM" id="MobiDB-lite"/>
    </source>
</evidence>
<dbReference type="AlphaFoldDB" id="A0A3M6Q0X3"/>
<accession>A0A3M6Q0X3</accession>
<feature type="compositionally biased region" description="Polar residues" evidence="11">
    <location>
        <begin position="1"/>
        <end position="16"/>
    </location>
</feature>
<dbReference type="InterPro" id="IPR058781">
    <property type="entry name" value="HH_AprE-like"/>
</dbReference>
<dbReference type="InterPro" id="IPR010129">
    <property type="entry name" value="T1SS_HlyD"/>
</dbReference>
<evidence type="ECO:0000313" key="14">
    <source>
        <dbReference type="EMBL" id="RMW96101.1"/>
    </source>
</evidence>
<dbReference type="GO" id="GO:0005886">
    <property type="term" value="C:plasma membrane"/>
    <property type="evidence" value="ECO:0007669"/>
    <property type="project" value="UniProtKB-SubCell"/>
</dbReference>
<name>A0A3M6Q0X3_9BURK</name>
<feature type="domain" description="AprE-like beta-barrel" evidence="13">
    <location>
        <begin position="358"/>
        <end position="447"/>
    </location>
</feature>
<dbReference type="InterPro" id="IPR006144">
    <property type="entry name" value="Secretion_HlyD_CS"/>
</dbReference>
<evidence type="ECO:0000313" key="15">
    <source>
        <dbReference type="Proteomes" id="UP000267521"/>
    </source>
</evidence>
<keyword evidence="6 9" id="KW-0812">Transmembrane</keyword>
<dbReference type="Gene3D" id="2.40.50.100">
    <property type="match status" value="1"/>
</dbReference>
<evidence type="ECO:0000259" key="13">
    <source>
        <dbReference type="Pfam" id="PF26002"/>
    </source>
</evidence>
<comment type="caution">
    <text evidence="14">The sequence shown here is derived from an EMBL/GenBank/DDBJ whole genome shotgun (WGS) entry which is preliminary data.</text>
</comment>
<evidence type="ECO:0000256" key="8">
    <source>
        <dbReference type="ARBA" id="ARBA00023136"/>
    </source>
</evidence>
<evidence type="ECO:0000256" key="4">
    <source>
        <dbReference type="ARBA" id="ARBA00022475"/>
    </source>
</evidence>
<feature type="domain" description="AprE-like long alpha-helical hairpin" evidence="12">
    <location>
        <begin position="126"/>
        <end position="314"/>
    </location>
</feature>
<dbReference type="InterPro" id="IPR058982">
    <property type="entry name" value="Beta-barrel_AprE"/>
</dbReference>
<evidence type="ECO:0000256" key="7">
    <source>
        <dbReference type="ARBA" id="ARBA00022989"/>
    </source>
</evidence>
<dbReference type="EMBL" id="RDQM01000013">
    <property type="protein sequence ID" value="RMW96101.1"/>
    <property type="molecule type" value="Genomic_DNA"/>
</dbReference>
<feature type="transmembrane region" description="Helical" evidence="9">
    <location>
        <begin position="53"/>
        <end position="70"/>
    </location>
</feature>
<keyword evidence="7 9" id="KW-1133">Transmembrane helix</keyword>
<evidence type="ECO:0000256" key="1">
    <source>
        <dbReference type="ARBA" id="ARBA00004377"/>
    </source>
</evidence>
<evidence type="ECO:0000256" key="3">
    <source>
        <dbReference type="ARBA" id="ARBA00022448"/>
    </source>
</evidence>
<keyword evidence="4 9" id="KW-1003">Cell membrane</keyword>
<feature type="region of interest" description="Disordered" evidence="11">
    <location>
        <begin position="1"/>
        <end position="30"/>
    </location>
</feature>
<dbReference type="Gene3D" id="2.40.30.170">
    <property type="match status" value="1"/>
</dbReference>
<dbReference type="RefSeq" id="WP_122238897.1">
    <property type="nucleotide sequence ID" value="NZ_RDQM01000013.1"/>
</dbReference>
<organism evidence="14 15">
    <name type="scientific">Allofranklinella schreckenbergeri</name>
    <dbReference type="NCBI Taxonomy" id="1076744"/>
    <lineage>
        <taxon>Bacteria</taxon>
        <taxon>Pseudomonadati</taxon>
        <taxon>Pseudomonadota</taxon>
        <taxon>Betaproteobacteria</taxon>
        <taxon>Burkholderiales</taxon>
        <taxon>Comamonadaceae</taxon>
        <taxon>Allofranklinella</taxon>
    </lineage>
</organism>
<comment type="similarity">
    <text evidence="2 9">Belongs to the membrane fusion protein (MFP) (TC 8.A.1) family.</text>
</comment>
<dbReference type="Pfam" id="PF26002">
    <property type="entry name" value="Beta-barrel_AprE"/>
    <property type="match status" value="1"/>
</dbReference>
<dbReference type="SUPFAM" id="SSF111369">
    <property type="entry name" value="HlyD-like secretion proteins"/>
    <property type="match status" value="1"/>
</dbReference>
<feature type="coiled-coil region" evidence="10">
    <location>
        <begin position="246"/>
        <end position="302"/>
    </location>
</feature>
<protein>
    <recommendedName>
        <fullName evidence="9">Membrane fusion protein (MFP) family protein</fullName>
    </recommendedName>
</protein>
<dbReference type="PANTHER" id="PTHR30386:SF17">
    <property type="entry name" value="ALKALINE PROTEASE SECRETION PROTEIN APRE"/>
    <property type="match status" value="1"/>
</dbReference>
<dbReference type="GO" id="GO:0009306">
    <property type="term" value="P:protein secretion"/>
    <property type="evidence" value="ECO:0007669"/>
    <property type="project" value="InterPro"/>
</dbReference>
<evidence type="ECO:0000256" key="2">
    <source>
        <dbReference type="ARBA" id="ARBA00009477"/>
    </source>
</evidence>
<dbReference type="Pfam" id="PF25994">
    <property type="entry name" value="HH_AprE"/>
    <property type="match status" value="1"/>
</dbReference>
<reference evidence="14 15" key="1">
    <citation type="submission" date="2018-10" db="EMBL/GenBank/DDBJ databases">
        <title>Comamonadaceae CDC group NO-1 genome sequencing and assembly.</title>
        <authorList>
            <person name="Bernier A.-M."/>
            <person name="Bernard K."/>
        </authorList>
    </citation>
    <scope>NUCLEOTIDE SEQUENCE [LARGE SCALE GENOMIC DNA]</scope>
    <source>
        <strain evidence="14 15">NML970147</strain>
    </source>
</reference>
<dbReference type="Proteomes" id="UP000267521">
    <property type="component" value="Unassembled WGS sequence"/>
</dbReference>